<reference evidence="2 3" key="1">
    <citation type="journal article" date="2016" name="Nat. Commun.">
        <title>Thousands of microbial genomes shed light on interconnected biogeochemical processes in an aquifer system.</title>
        <authorList>
            <person name="Anantharaman K."/>
            <person name="Brown C.T."/>
            <person name="Hug L.A."/>
            <person name="Sharon I."/>
            <person name="Castelle C.J."/>
            <person name="Probst A.J."/>
            <person name="Thomas B.C."/>
            <person name="Singh A."/>
            <person name="Wilkins M.J."/>
            <person name="Karaoz U."/>
            <person name="Brodie E.L."/>
            <person name="Williams K.H."/>
            <person name="Hubbard S.S."/>
            <person name="Banfield J.F."/>
        </authorList>
    </citation>
    <scope>NUCLEOTIDE SEQUENCE [LARGE SCALE GENOMIC DNA]</scope>
</reference>
<feature type="transmembrane region" description="Helical" evidence="1">
    <location>
        <begin position="96"/>
        <end position="118"/>
    </location>
</feature>
<keyword evidence="1" id="KW-0472">Membrane</keyword>
<keyword evidence="1" id="KW-0812">Transmembrane</keyword>
<gene>
    <name evidence="2" type="ORF">A2442_02800</name>
</gene>
<evidence type="ECO:0000313" key="3">
    <source>
        <dbReference type="Proteomes" id="UP000179003"/>
    </source>
</evidence>
<evidence type="ECO:0000256" key="1">
    <source>
        <dbReference type="SAM" id="Phobius"/>
    </source>
</evidence>
<dbReference type="AlphaFoldDB" id="A0A1F5EJA1"/>
<proteinExistence type="predicted"/>
<dbReference type="EMBL" id="MFAE01000005">
    <property type="protein sequence ID" value="OGD67410.1"/>
    <property type="molecule type" value="Genomic_DNA"/>
</dbReference>
<feature type="transmembrane region" description="Helical" evidence="1">
    <location>
        <begin position="130"/>
        <end position="151"/>
    </location>
</feature>
<dbReference type="Proteomes" id="UP000179003">
    <property type="component" value="Unassembled WGS sequence"/>
</dbReference>
<sequence length="335" mass="38679">MHPASSTVVSSLINRLGDFLRRCFARSYVVKAEGNSPKTHDFRRCPECGHFVQKLNFKEGAESCEKCGRVLGINGEYKDGKDRIFVLQKPLYSPRVFWRIASYLIIWMVTFVISEYHSFVPEKNELFDQVFVLTLLVFVPIFIQLYFFLHASELKDVMFNMKLLILNLSICAVFFPAVSVLGGNWVFRWTEVPTQIEWETQQEEEAVAKFETLEGAEAVRFAFQKIDELKVPGKWFDRATESYMEALSFDFPATYTEFRASSGSLGNQFFKGPITGDDIQEIVRLYVDYLLKIDVSKIDERISLEDQCNNDPFNLLTAKTLKEHPEISELCQQVL</sequence>
<feature type="transmembrane region" description="Helical" evidence="1">
    <location>
        <begin position="163"/>
        <end position="187"/>
    </location>
</feature>
<organism evidence="2 3">
    <name type="scientific">Candidatus Campbellbacteria bacterium RIFOXYC2_FULL_35_25</name>
    <dbReference type="NCBI Taxonomy" id="1797582"/>
    <lineage>
        <taxon>Bacteria</taxon>
        <taxon>Candidatus Campbelliibacteriota</taxon>
    </lineage>
</organism>
<accession>A0A1F5EJA1</accession>
<name>A0A1F5EJA1_9BACT</name>
<protein>
    <submittedName>
        <fullName evidence="2">Uncharacterized protein</fullName>
    </submittedName>
</protein>
<comment type="caution">
    <text evidence="2">The sequence shown here is derived from an EMBL/GenBank/DDBJ whole genome shotgun (WGS) entry which is preliminary data.</text>
</comment>
<evidence type="ECO:0000313" key="2">
    <source>
        <dbReference type="EMBL" id="OGD67410.1"/>
    </source>
</evidence>
<keyword evidence="1" id="KW-1133">Transmembrane helix</keyword>